<dbReference type="RefSeq" id="WP_382337480.1">
    <property type="nucleotide sequence ID" value="NZ_JBHSSO010000016.1"/>
</dbReference>
<organism evidence="2 3">
    <name type="scientific">Levilactobacillus angrenensis</name>
    <dbReference type="NCBI Taxonomy" id="2486020"/>
    <lineage>
        <taxon>Bacteria</taxon>
        <taxon>Bacillati</taxon>
        <taxon>Bacillota</taxon>
        <taxon>Bacilli</taxon>
        <taxon>Lactobacillales</taxon>
        <taxon>Lactobacillaceae</taxon>
        <taxon>Levilactobacillus</taxon>
    </lineage>
</organism>
<sequence>MAGKKLGRLLVGILTLLVAIGLFNGISATPVVAQAATVTGYGTPTQDPSSFLFWYSNTGFRTQPQDTYTTVGTTKKLTTAVGYSFLDTFFNGLSYNHFQWYQSTNNGATWTAIKGATSSTLSVTPTKPGTIYYQESFGYYLFVPPLLPDEYYYSRVAAVTALGSPINATGITVTADDHYLYSNQDEAGTTTVHATTAPTSATGDVTWTSSDPSLATVDKNSGIVTANSDGKSGTVNITGTITNEDGTTKSSSVSIKVGGGLDDQTVDSGKTATFTVQGKFPTTPAAVTWYKKAAGSSTATKVASGTSLTYTTPTTTSADNKAHYYADITIKSGINSKTITTNSAQLNVSYSDTPKVAITGTATDTTDNTGNTAHVLTNIVSGDTVKITGTITDTNPDKKMKAGLLFIKVPAYCSDTAIKVDNGTSDIQAPMKIGDSYYLVTRKAIDFSSNHSHSYEVDFKSLVDTDTDFTTNLQMEAFNTDASSLSGEASQGTNSVLGTAKDDHFDTYTSPDINLHFSSNTLTAQAGDVTFGSLSYANVDQVIEGQVLGGDDLLAVTDDRRDKTATTISLRQATPFSDGTHTLTAKLSYANGSTVKQLTDTNQVVLSAGAGIKVGSLNANRGQELQLVLASQAIYPGNYTSTLDWTITSAPS</sequence>
<keyword evidence="3" id="KW-1185">Reference proteome</keyword>
<dbReference type="SUPFAM" id="SSF49373">
    <property type="entry name" value="Invasin/intimin cell-adhesion fragments"/>
    <property type="match status" value="1"/>
</dbReference>
<dbReference type="SMART" id="SM00635">
    <property type="entry name" value="BID_2"/>
    <property type="match status" value="1"/>
</dbReference>
<protein>
    <recommendedName>
        <fullName evidence="1">BIG2 domain-containing protein</fullName>
    </recommendedName>
</protein>
<evidence type="ECO:0000313" key="3">
    <source>
        <dbReference type="Proteomes" id="UP001596258"/>
    </source>
</evidence>
<dbReference type="InterPro" id="IPR008964">
    <property type="entry name" value="Invasin/intimin_cell_adhesion"/>
</dbReference>
<gene>
    <name evidence="2" type="ORF">ACFP1M_06100</name>
</gene>
<reference evidence="3" key="1">
    <citation type="journal article" date="2019" name="Int. J. Syst. Evol. Microbiol.">
        <title>The Global Catalogue of Microorganisms (GCM) 10K type strain sequencing project: providing services to taxonomists for standard genome sequencing and annotation.</title>
        <authorList>
            <consortium name="The Broad Institute Genomics Platform"/>
            <consortium name="The Broad Institute Genome Sequencing Center for Infectious Disease"/>
            <person name="Wu L."/>
            <person name="Ma J."/>
        </authorList>
    </citation>
    <scope>NUCLEOTIDE SEQUENCE [LARGE SCALE GENOMIC DNA]</scope>
    <source>
        <strain evidence="3">CCM 8893</strain>
    </source>
</reference>
<dbReference type="Proteomes" id="UP001596258">
    <property type="component" value="Unassembled WGS sequence"/>
</dbReference>
<name>A0ABW1U9F4_9LACO</name>
<proteinExistence type="predicted"/>
<accession>A0ABW1U9F4</accession>
<feature type="domain" description="BIG2" evidence="1">
    <location>
        <begin position="167"/>
        <end position="251"/>
    </location>
</feature>
<evidence type="ECO:0000259" key="1">
    <source>
        <dbReference type="SMART" id="SM00635"/>
    </source>
</evidence>
<dbReference type="Gene3D" id="2.60.40.1080">
    <property type="match status" value="1"/>
</dbReference>
<dbReference type="Gene3D" id="2.60.40.2700">
    <property type="match status" value="1"/>
</dbReference>
<comment type="caution">
    <text evidence="2">The sequence shown here is derived from an EMBL/GenBank/DDBJ whole genome shotgun (WGS) entry which is preliminary data.</text>
</comment>
<evidence type="ECO:0000313" key="2">
    <source>
        <dbReference type="EMBL" id="MFC6289773.1"/>
    </source>
</evidence>
<dbReference type="InterPro" id="IPR003343">
    <property type="entry name" value="Big_2"/>
</dbReference>
<dbReference type="EMBL" id="JBHSSO010000016">
    <property type="protein sequence ID" value="MFC6289773.1"/>
    <property type="molecule type" value="Genomic_DNA"/>
</dbReference>